<dbReference type="Proteomes" id="UP001165960">
    <property type="component" value="Unassembled WGS sequence"/>
</dbReference>
<comment type="caution">
    <text evidence="1">The sequence shown here is derived from an EMBL/GenBank/DDBJ whole genome shotgun (WGS) entry which is preliminary data.</text>
</comment>
<evidence type="ECO:0000313" key="2">
    <source>
        <dbReference type="Proteomes" id="UP001165960"/>
    </source>
</evidence>
<keyword evidence="2" id="KW-1185">Reference proteome</keyword>
<name>A0ACC2S2R0_9FUNG</name>
<accession>A0ACC2S2R0</accession>
<organism evidence="1 2">
    <name type="scientific">Entomophthora muscae</name>
    <dbReference type="NCBI Taxonomy" id="34485"/>
    <lineage>
        <taxon>Eukaryota</taxon>
        <taxon>Fungi</taxon>
        <taxon>Fungi incertae sedis</taxon>
        <taxon>Zoopagomycota</taxon>
        <taxon>Entomophthoromycotina</taxon>
        <taxon>Entomophthoromycetes</taxon>
        <taxon>Entomophthorales</taxon>
        <taxon>Entomophthoraceae</taxon>
        <taxon>Entomophthora</taxon>
    </lineage>
</organism>
<gene>
    <name evidence="1" type="ORF">DSO57_1031523</name>
</gene>
<protein>
    <submittedName>
        <fullName evidence="1">Uncharacterized protein</fullName>
    </submittedName>
</protein>
<proteinExistence type="predicted"/>
<evidence type="ECO:0000313" key="1">
    <source>
        <dbReference type="EMBL" id="KAJ9056580.1"/>
    </source>
</evidence>
<dbReference type="EMBL" id="QTSX02005907">
    <property type="protein sequence ID" value="KAJ9056580.1"/>
    <property type="molecule type" value="Genomic_DNA"/>
</dbReference>
<reference evidence="1" key="1">
    <citation type="submission" date="2022-04" db="EMBL/GenBank/DDBJ databases">
        <title>Genome of the entomopathogenic fungus Entomophthora muscae.</title>
        <authorList>
            <person name="Elya C."/>
            <person name="Lovett B.R."/>
            <person name="Lee E."/>
            <person name="Macias A.M."/>
            <person name="Hajek A.E."/>
            <person name="De Bivort B.L."/>
            <person name="Kasson M.T."/>
            <person name="De Fine Licht H.H."/>
            <person name="Stajich J.E."/>
        </authorList>
    </citation>
    <scope>NUCLEOTIDE SEQUENCE</scope>
    <source>
        <strain evidence="1">Berkeley</strain>
    </source>
</reference>
<sequence>MAAPSSRSLATIQDTLWGLVDRNPTISFKLVYATQPNIIQAQSGPMLEIPDKVLPLSDPQVIQANSEQSEKEEKILKKTLIPIKDRQGVGNKVWVMNTNKMGSAIILKTQKTKTGQNPAP</sequence>